<sequence>MLVNNDLPNVTYDECGHGIYCGCDNGFDHEYNLYETYFRLEIQCQRQGCVAKIDPQRHKVNDDNCRFHL</sequence>
<evidence type="ECO:0000313" key="1">
    <source>
        <dbReference type="EMBL" id="KAF1936103.1"/>
    </source>
</evidence>
<dbReference type="EMBL" id="ML976211">
    <property type="protein sequence ID" value="KAF1936103.1"/>
    <property type="molecule type" value="Genomic_DNA"/>
</dbReference>
<dbReference type="OrthoDB" id="3766937at2759"/>
<accession>A0A6A5S886</accession>
<gene>
    <name evidence="1" type="ORF">EJ02DRAFT_459821</name>
</gene>
<name>A0A6A5S886_9PLEO</name>
<dbReference type="Proteomes" id="UP000800038">
    <property type="component" value="Unassembled WGS sequence"/>
</dbReference>
<protein>
    <submittedName>
        <fullName evidence="1">Uncharacterized protein</fullName>
    </submittedName>
</protein>
<organism evidence="1 2">
    <name type="scientific">Clathrospora elynae</name>
    <dbReference type="NCBI Taxonomy" id="706981"/>
    <lineage>
        <taxon>Eukaryota</taxon>
        <taxon>Fungi</taxon>
        <taxon>Dikarya</taxon>
        <taxon>Ascomycota</taxon>
        <taxon>Pezizomycotina</taxon>
        <taxon>Dothideomycetes</taxon>
        <taxon>Pleosporomycetidae</taxon>
        <taxon>Pleosporales</taxon>
        <taxon>Diademaceae</taxon>
        <taxon>Clathrospora</taxon>
    </lineage>
</organism>
<keyword evidence="2" id="KW-1185">Reference proteome</keyword>
<reference evidence="1" key="1">
    <citation type="journal article" date="2020" name="Stud. Mycol.">
        <title>101 Dothideomycetes genomes: a test case for predicting lifestyles and emergence of pathogens.</title>
        <authorList>
            <person name="Haridas S."/>
            <person name="Albert R."/>
            <person name="Binder M."/>
            <person name="Bloem J."/>
            <person name="Labutti K."/>
            <person name="Salamov A."/>
            <person name="Andreopoulos B."/>
            <person name="Baker S."/>
            <person name="Barry K."/>
            <person name="Bills G."/>
            <person name="Bluhm B."/>
            <person name="Cannon C."/>
            <person name="Castanera R."/>
            <person name="Culley D."/>
            <person name="Daum C."/>
            <person name="Ezra D."/>
            <person name="Gonzalez J."/>
            <person name="Henrissat B."/>
            <person name="Kuo A."/>
            <person name="Liang C."/>
            <person name="Lipzen A."/>
            <person name="Lutzoni F."/>
            <person name="Magnuson J."/>
            <person name="Mondo S."/>
            <person name="Nolan M."/>
            <person name="Ohm R."/>
            <person name="Pangilinan J."/>
            <person name="Park H.-J."/>
            <person name="Ramirez L."/>
            <person name="Alfaro M."/>
            <person name="Sun H."/>
            <person name="Tritt A."/>
            <person name="Yoshinaga Y."/>
            <person name="Zwiers L.-H."/>
            <person name="Turgeon B."/>
            <person name="Goodwin S."/>
            <person name="Spatafora J."/>
            <person name="Crous P."/>
            <person name="Grigoriev I."/>
        </authorList>
    </citation>
    <scope>NUCLEOTIDE SEQUENCE</scope>
    <source>
        <strain evidence="1">CBS 161.51</strain>
    </source>
</reference>
<dbReference type="AlphaFoldDB" id="A0A6A5S886"/>
<evidence type="ECO:0000313" key="2">
    <source>
        <dbReference type="Proteomes" id="UP000800038"/>
    </source>
</evidence>
<proteinExistence type="predicted"/>